<evidence type="ECO:0000256" key="2">
    <source>
        <dbReference type="SAM" id="SignalP"/>
    </source>
</evidence>
<dbReference type="Proteomes" id="UP000030101">
    <property type="component" value="Unassembled WGS sequence"/>
</dbReference>
<keyword evidence="2" id="KW-0732">Signal</keyword>
<sequence length="635" mass="71344">MKQTLRNLLLIACATLSLGACSRFDLSLPEGPQGKQGIAGASAYDIWKGEVLSGKIPWTSGMTLSDFFRYLKGRDGKDGKNGRSAFEQWQDLVHSGSLIDPKTGEVWERDSDSEADFWYFLAGRDGINGRDGIDGRAGNNGSDGENGKSAYELWRDELQRRYKTDKPMRDPKTGEVWSLQDNSLDDFFRYLSGRDGKDGKNGINGKDGRTGSDGRPSPPGTAGDTVVVVIGKPNVIAQYSIQSQSEYILPEGVRYKVYWEDGELAPHAVVKGLPGIDAEKTFTADENGEFVIPMADLPFADEISFGRAESVSYKGKTARSANNTYVPNKFLYEFEVNNSMMFLYADVMQGSFSLRVKRAPSKPWQSMPLYFQKAETKVHAYRISDPNNPHSFVLNDKGEKVKELWGMDYHQNYVVPSRPAIRSKRAPTNAKSFWDGKKRYYLCDFNFGSFPGLIREALIIEVPPIQYAPRLKSIHLKTKRQTEGGVTYFESVSGELDNSDIDFSNLYSVYNRTFSRFTTGQRILFTPLTSEEVARYKVYVRFRYNAGGVSHDVLSSPKHPSFSDLSYKAVLPYIGSYVHIDFDWSSTSGQAHNVSWLPDRTGGTLKYAPNGRDFLVTFDSKQYPNLKPITVTYEE</sequence>
<comment type="caution">
    <text evidence="3">The sequence shown here is derived from an EMBL/GenBank/DDBJ whole genome shotgun (WGS) entry which is preliminary data.</text>
</comment>
<feature type="region of interest" description="Disordered" evidence="1">
    <location>
        <begin position="198"/>
        <end position="223"/>
    </location>
</feature>
<feature type="chain" id="PRO_5046656578" description="Lipoprotein" evidence="2">
    <location>
        <begin position="23"/>
        <end position="635"/>
    </location>
</feature>
<evidence type="ECO:0000313" key="3">
    <source>
        <dbReference type="EMBL" id="KGN92408.1"/>
    </source>
</evidence>
<keyword evidence="4" id="KW-1185">Reference proteome</keyword>
<dbReference type="PROSITE" id="PS51257">
    <property type="entry name" value="PROKAR_LIPOPROTEIN"/>
    <property type="match status" value="1"/>
</dbReference>
<name>A0ABR4XKS7_9PORP</name>
<dbReference type="EMBL" id="JQZV01000010">
    <property type="protein sequence ID" value="KGN92408.1"/>
    <property type="molecule type" value="Genomic_DNA"/>
</dbReference>
<reference evidence="3 4" key="1">
    <citation type="submission" date="2014-08" db="EMBL/GenBank/DDBJ databases">
        <title>Porphyromonas canoris strain:OH2762 Genome sequencing.</title>
        <authorList>
            <person name="Wallis C."/>
            <person name="Deusch O."/>
            <person name="O'Flynn C."/>
            <person name="Davis I."/>
            <person name="Jospin G."/>
            <person name="Darling A.E."/>
            <person name="Coil D.A."/>
            <person name="Alexiev A."/>
            <person name="Horsfall A."/>
            <person name="Kirkwood N."/>
            <person name="Harris S."/>
            <person name="Eisen J.A."/>
        </authorList>
    </citation>
    <scope>NUCLEOTIDE SEQUENCE [LARGE SCALE GENOMIC DNA]</scope>
    <source>
        <strain evidence="4">COT-108 OH2762</strain>
    </source>
</reference>
<feature type="compositionally biased region" description="Basic and acidic residues" evidence="1">
    <location>
        <begin position="198"/>
        <end position="212"/>
    </location>
</feature>
<proteinExistence type="predicted"/>
<organism evidence="3 4">
    <name type="scientific">Porphyromonas canoris</name>
    <dbReference type="NCBI Taxonomy" id="36875"/>
    <lineage>
        <taxon>Bacteria</taxon>
        <taxon>Pseudomonadati</taxon>
        <taxon>Bacteroidota</taxon>
        <taxon>Bacteroidia</taxon>
        <taxon>Bacteroidales</taxon>
        <taxon>Porphyromonadaceae</taxon>
        <taxon>Porphyromonas</taxon>
    </lineage>
</organism>
<evidence type="ECO:0000313" key="4">
    <source>
        <dbReference type="Proteomes" id="UP000030101"/>
    </source>
</evidence>
<feature type="region of interest" description="Disordered" evidence="1">
    <location>
        <begin position="130"/>
        <end position="149"/>
    </location>
</feature>
<protein>
    <recommendedName>
        <fullName evidence="5">Lipoprotein</fullName>
    </recommendedName>
</protein>
<dbReference type="RefSeq" id="WP_036790542.1">
    <property type="nucleotide sequence ID" value="NZ_JQZV01000010.1"/>
</dbReference>
<dbReference type="PANTHER" id="PTHR24637">
    <property type="entry name" value="COLLAGEN"/>
    <property type="match status" value="1"/>
</dbReference>
<accession>A0ABR4XKS7</accession>
<evidence type="ECO:0000256" key="1">
    <source>
        <dbReference type="SAM" id="MobiDB-lite"/>
    </source>
</evidence>
<feature type="signal peptide" evidence="2">
    <location>
        <begin position="1"/>
        <end position="22"/>
    </location>
</feature>
<gene>
    <name evidence="3" type="ORF">HQ43_05140</name>
</gene>
<evidence type="ECO:0008006" key="5">
    <source>
        <dbReference type="Google" id="ProtNLM"/>
    </source>
</evidence>